<protein>
    <submittedName>
        <fullName evidence="1">Uncharacterized protein</fullName>
    </submittedName>
</protein>
<evidence type="ECO:0000313" key="2">
    <source>
        <dbReference type="Proteomes" id="UP000814140"/>
    </source>
</evidence>
<proteinExistence type="predicted"/>
<dbReference type="EMBL" id="MU277190">
    <property type="protein sequence ID" value="KAI0067506.1"/>
    <property type="molecule type" value="Genomic_DNA"/>
</dbReference>
<reference evidence="1" key="1">
    <citation type="submission" date="2021-03" db="EMBL/GenBank/DDBJ databases">
        <authorList>
            <consortium name="DOE Joint Genome Institute"/>
            <person name="Ahrendt S."/>
            <person name="Looney B.P."/>
            <person name="Miyauchi S."/>
            <person name="Morin E."/>
            <person name="Drula E."/>
            <person name="Courty P.E."/>
            <person name="Chicoki N."/>
            <person name="Fauchery L."/>
            <person name="Kohler A."/>
            <person name="Kuo A."/>
            <person name="Labutti K."/>
            <person name="Pangilinan J."/>
            <person name="Lipzen A."/>
            <person name="Riley R."/>
            <person name="Andreopoulos W."/>
            <person name="He G."/>
            <person name="Johnson J."/>
            <person name="Barry K.W."/>
            <person name="Grigoriev I.V."/>
            <person name="Nagy L."/>
            <person name="Hibbett D."/>
            <person name="Henrissat B."/>
            <person name="Matheny P.B."/>
            <person name="Labbe J."/>
            <person name="Martin F."/>
        </authorList>
    </citation>
    <scope>NUCLEOTIDE SEQUENCE</scope>
    <source>
        <strain evidence="1">HHB10654</strain>
    </source>
</reference>
<evidence type="ECO:0000313" key="1">
    <source>
        <dbReference type="EMBL" id="KAI0067506.1"/>
    </source>
</evidence>
<gene>
    <name evidence="1" type="ORF">BV25DRAFT_1867919</name>
</gene>
<name>A0ACB8TGK0_9AGAM</name>
<reference evidence="1" key="2">
    <citation type="journal article" date="2022" name="New Phytol.">
        <title>Evolutionary transition to the ectomycorrhizal habit in the genomes of a hyperdiverse lineage of mushroom-forming fungi.</title>
        <authorList>
            <person name="Looney B."/>
            <person name="Miyauchi S."/>
            <person name="Morin E."/>
            <person name="Drula E."/>
            <person name="Courty P.E."/>
            <person name="Kohler A."/>
            <person name="Kuo A."/>
            <person name="LaButti K."/>
            <person name="Pangilinan J."/>
            <person name="Lipzen A."/>
            <person name="Riley R."/>
            <person name="Andreopoulos W."/>
            <person name="He G."/>
            <person name="Johnson J."/>
            <person name="Nolan M."/>
            <person name="Tritt A."/>
            <person name="Barry K.W."/>
            <person name="Grigoriev I.V."/>
            <person name="Nagy L.G."/>
            <person name="Hibbett D."/>
            <person name="Henrissat B."/>
            <person name="Matheny P.B."/>
            <person name="Labbe J."/>
            <person name="Martin F.M."/>
        </authorList>
    </citation>
    <scope>NUCLEOTIDE SEQUENCE</scope>
    <source>
        <strain evidence="1">HHB10654</strain>
    </source>
</reference>
<sequence length="347" mass="40361">MLKPLVDDLLRLWKPGVYLSQTASYPLGRLVRCALIPLVCDLPALRKVAGYMGHGGRFPCSFCRISNEHAHSNFDYSSWDRHSWGEHLATAIRWRDAASEKEQQDLFEEHGIRWSELLRLPYWDVTKYSVLDSMHNLFLGDFKRHCKNIWHMTSDLEADTPETDVPNPKKKSVVLDKNILKEVWRDIAQTYLPSWLGRPPKRFGATGGGRIKADHWRTGCLVSLPITLIRLWGQPHSSPEEKQLLENFLHLVVAVKWATKRTTSRRVRDIVQSEYHRYCTSLVQLFGPDVVMPNNHLTFHLVECLELFGPVRGWWAFPFERYNGIIQRFSTNGRLGECSWEELHDRC</sequence>
<keyword evidence="2" id="KW-1185">Reference proteome</keyword>
<accession>A0ACB8TGK0</accession>
<comment type="caution">
    <text evidence="1">The sequence shown here is derived from an EMBL/GenBank/DDBJ whole genome shotgun (WGS) entry which is preliminary data.</text>
</comment>
<dbReference type="Proteomes" id="UP000814140">
    <property type="component" value="Unassembled WGS sequence"/>
</dbReference>
<organism evidence="1 2">
    <name type="scientific">Artomyces pyxidatus</name>
    <dbReference type="NCBI Taxonomy" id="48021"/>
    <lineage>
        <taxon>Eukaryota</taxon>
        <taxon>Fungi</taxon>
        <taxon>Dikarya</taxon>
        <taxon>Basidiomycota</taxon>
        <taxon>Agaricomycotina</taxon>
        <taxon>Agaricomycetes</taxon>
        <taxon>Russulales</taxon>
        <taxon>Auriscalpiaceae</taxon>
        <taxon>Artomyces</taxon>
    </lineage>
</organism>